<dbReference type="Proteomes" id="UP000000268">
    <property type="component" value="Chromosome"/>
</dbReference>
<dbReference type="eggNOG" id="COG4118">
    <property type="taxonomic scope" value="Bacteria"/>
</dbReference>
<keyword evidence="2" id="KW-1185">Reference proteome</keyword>
<organism evidence="1 2">
    <name type="scientific">Acaryochloris marina (strain MBIC 11017)</name>
    <dbReference type="NCBI Taxonomy" id="329726"/>
    <lineage>
        <taxon>Bacteria</taxon>
        <taxon>Bacillati</taxon>
        <taxon>Cyanobacteriota</taxon>
        <taxon>Cyanophyceae</taxon>
        <taxon>Acaryochloridales</taxon>
        <taxon>Acaryochloridaceae</taxon>
        <taxon>Acaryochloris</taxon>
    </lineage>
</organism>
<dbReference type="AlphaFoldDB" id="B0C5S9"/>
<reference evidence="1 2" key="1">
    <citation type="journal article" date="2008" name="Proc. Natl. Acad. Sci. U.S.A.">
        <title>Niche adaptation and genome expansion in the chlorophyll d-producing cyanobacterium Acaryochloris marina.</title>
        <authorList>
            <person name="Swingley W.D."/>
            <person name="Chen M."/>
            <person name="Cheung P.C."/>
            <person name="Conrad A.L."/>
            <person name="Dejesa L.C."/>
            <person name="Hao J."/>
            <person name="Honchak B.M."/>
            <person name="Karbach L.E."/>
            <person name="Kurdoglu A."/>
            <person name="Lahiri S."/>
            <person name="Mastrian S.D."/>
            <person name="Miyashita H."/>
            <person name="Page L."/>
            <person name="Ramakrishna P."/>
            <person name="Satoh S."/>
            <person name="Sattley W.M."/>
            <person name="Shimada Y."/>
            <person name="Taylor H.L."/>
            <person name="Tomo T."/>
            <person name="Tsuchiya T."/>
            <person name="Wang Z.T."/>
            <person name="Raymond J."/>
            <person name="Mimuro M."/>
            <person name="Blankenship R.E."/>
            <person name="Touchman J.W."/>
        </authorList>
    </citation>
    <scope>NUCLEOTIDE SEQUENCE [LARGE SCALE GENOMIC DNA]</scope>
    <source>
        <strain evidence="2">MBIC 11017</strain>
    </source>
</reference>
<dbReference type="STRING" id="329726.AM1_3813"/>
<accession>B0C5S9</accession>
<dbReference type="KEGG" id="amr:AM1_3813"/>
<proteinExistence type="predicted"/>
<dbReference type="OrthoDB" id="9800503at2"/>
<dbReference type="EMBL" id="CP000828">
    <property type="protein sequence ID" value="ABW28800.1"/>
    <property type="molecule type" value="Genomic_DNA"/>
</dbReference>
<evidence type="ECO:0000313" key="2">
    <source>
        <dbReference type="Proteomes" id="UP000000268"/>
    </source>
</evidence>
<sequence length="85" mass="9201">MTVHVSVEEAAAHLPDLVQQVLGGEEVVISVDGDDQAQVTLVSSLIDKQAPLKPRRPGIDEGQFVVPDNFNDPLPDEILRAFEGQ</sequence>
<protein>
    <submittedName>
        <fullName evidence="1">Conserved domain protein</fullName>
    </submittedName>
</protein>
<dbReference type="RefSeq" id="WP_012164173.1">
    <property type="nucleotide sequence ID" value="NC_009925.1"/>
</dbReference>
<name>B0C5S9_ACAM1</name>
<gene>
    <name evidence="1" type="ordered locus">AM1_3813</name>
</gene>
<dbReference type="HOGENOM" id="CLU_163140_3_0_3"/>
<evidence type="ECO:0000313" key="1">
    <source>
        <dbReference type="EMBL" id="ABW28800.1"/>
    </source>
</evidence>